<feature type="transmembrane region" description="Helical" evidence="1">
    <location>
        <begin position="191"/>
        <end position="213"/>
    </location>
</feature>
<keyword evidence="1" id="KW-0812">Transmembrane</keyword>
<evidence type="ECO:0000313" key="2">
    <source>
        <dbReference type="EMBL" id="POS84522.1"/>
    </source>
</evidence>
<reference evidence="2 3" key="1">
    <citation type="submission" date="2017-10" db="EMBL/GenBank/DDBJ databases">
        <title>Development of genomic resources for the powdery mildew, Erysiphe pulchra.</title>
        <authorList>
            <person name="Wadl P.A."/>
            <person name="Mack B.M."/>
            <person name="Moore G."/>
            <person name="Beltz S.B."/>
        </authorList>
    </citation>
    <scope>NUCLEOTIDE SEQUENCE [LARGE SCALE GENOMIC DNA]</scope>
    <source>
        <strain evidence="2">Cflorida</strain>
    </source>
</reference>
<keyword evidence="3" id="KW-1185">Reference proteome</keyword>
<dbReference type="OrthoDB" id="3596604at2759"/>
<feature type="transmembrane region" description="Helical" evidence="1">
    <location>
        <begin position="93"/>
        <end position="114"/>
    </location>
</feature>
<dbReference type="AlphaFoldDB" id="A0A2S4PR54"/>
<proteinExistence type="predicted"/>
<protein>
    <submittedName>
        <fullName evidence="2">Uncharacterized protein</fullName>
    </submittedName>
</protein>
<accession>A0A2S4PR54</accession>
<sequence length="593" mass="66432">MSPEYGDKIYNKEGKNFQSEAYLQYLENTSVSSVENEKSDESFDFRGPPEPTITKRGSVFFDTETTKLNPSFENRNLQIEDESRNRHIFTDLMSQYSITLALSGLYVWVTLIWLKKTAVSAFDKRLYNTIVTGISIALGLNISSSFRDIALTLRWSILALGRQNLEEMNLMLQPESLTTIAKLSTVSRRPFIITGCIIWLLINVITQAGLALLSLTYNFDMDPNAVQLKPGTAAIPRMDHFYPQTNHVVNGQSLRDEQYTAHTYGVFALNFGIGLISSEPSPGKRYLLTDPLLWLDKSNSVINFIFLDSPKESLVIDSFSAFTDRKISVTYKCNSYRVLSGGDGTVTQINVDRVGNVLLPQAVPDSTTFLTRSNHTCKGNSRCSIVEAFESSATDPWYYVCEISLGNTQNDPLGVSFVSDYIAQIATATIAQIGYTDSRGYASQVYPRESLWSQVAKGDADSIGMVISLCALSSIAGAAQFNPFTSYTSPRAPSPGFLLTLNHQTTFFTILILINASHLLFVILVVISSRRVKTGPYEFTGMSLLLRPITDMLAIPFAKKKMQEYNDIIMHTFVRYEKDVNDRNRWKLNIQSR</sequence>
<keyword evidence="1" id="KW-1133">Transmembrane helix</keyword>
<evidence type="ECO:0000256" key="1">
    <source>
        <dbReference type="SAM" id="Phobius"/>
    </source>
</evidence>
<name>A0A2S4PR54_9PEZI</name>
<dbReference type="Proteomes" id="UP000237438">
    <property type="component" value="Unassembled WGS sequence"/>
</dbReference>
<organism evidence="2 3">
    <name type="scientific">Erysiphe pulchra</name>
    <dbReference type="NCBI Taxonomy" id="225359"/>
    <lineage>
        <taxon>Eukaryota</taxon>
        <taxon>Fungi</taxon>
        <taxon>Dikarya</taxon>
        <taxon>Ascomycota</taxon>
        <taxon>Pezizomycotina</taxon>
        <taxon>Leotiomycetes</taxon>
        <taxon>Erysiphales</taxon>
        <taxon>Erysiphaceae</taxon>
        <taxon>Erysiphe</taxon>
    </lineage>
</organism>
<feature type="transmembrane region" description="Helical" evidence="1">
    <location>
        <begin position="126"/>
        <end position="146"/>
    </location>
</feature>
<keyword evidence="1" id="KW-0472">Membrane</keyword>
<evidence type="ECO:0000313" key="3">
    <source>
        <dbReference type="Proteomes" id="UP000237438"/>
    </source>
</evidence>
<feature type="transmembrane region" description="Helical" evidence="1">
    <location>
        <begin position="505"/>
        <end position="527"/>
    </location>
</feature>
<gene>
    <name evidence="2" type="ORF">EPUL_005035</name>
</gene>
<comment type="caution">
    <text evidence="2">The sequence shown here is derived from an EMBL/GenBank/DDBJ whole genome shotgun (WGS) entry which is preliminary data.</text>
</comment>
<dbReference type="EMBL" id="PEDP01000975">
    <property type="protein sequence ID" value="POS84522.1"/>
    <property type="molecule type" value="Genomic_DNA"/>
</dbReference>